<dbReference type="EMBL" id="JAOAOG010000173">
    <property type="protein sequence ID" value="KAJ6242822.1"/>
    <property type="molecule type" value="Genomic_DNA"/>
</dbReference>
<feature type="repeat" description="RCC1" evidence="1">
    <location>
        <begin position="200"/>
        <end position="252"/>
    </location>
</feature>
<name>A0ABQ8YE04_9EUKA</name>
<dbReference type="PRINTS" id="PR00633">
    <property type="entry name" value="RCCNDNSATION"/>
</dbReference>
<dbReference type="Pfam" id="PF00651">
    <property type="entry name" value="BTB"/>
    <property type="match status" value="1"/>
</dbReference>
<dbReference type="SUPFAM" id="SSF54695">
    <property type="entry name" value="POZ domain"/>
    <property type="match status" value="1"/>
</dbReference>
<accession>A0ABQ8YE04</accession>
<dbReference type="Proteomes" id="UP001150062">
    <property type="component" value="Unassembled WGS sequence"/>
</dbReference>
<dbReference type="Gene3D" id="3.30.710.10">
    <property type="entry name" value="Potassium Channel Kv1.1, Chain A"/>
    <property type="match status" value="1"/>
</dbReference>
<feature type="domain" description="BTB" evidence="2">
    <location>
        <begin position="459"/>
        <end position="533"/>
    </location>
</feature>
<reference evidence="3" key="1">
    <citation type="submission" date="2022-08" db="EMBL/GenBank/DDBJ databases">
        <title>Novel sulfate-reducing endosymbionts in the free-living metamonad Anaeramoeba.</title>
        <authorList>
            <person name="Jerlstrom-Hultqvist J."/>
            <person name="Cepicka I."/>
            <person name="Gallot-Lavallee L."/>
            <person name="Salas-Leiva D."/>
            <person name="Curtis B.A."/>
            <person name="Zahonova K."/>
            <person name="Pipaliya S."/>
            <person name="Dacks J."/>
            <person name="Roger A.J."/>
        </authorList>
    </citation>
    <scope>NUCLEOTIDE SEQUENCE</scope>
    <source>
        <strain evidence="3">Schooner1</strain>
    </source>
</reference>
<proteinExistence type="predicted"/>
<dbReference type="InterPro" id="IPR051553">
    <property type="entry name" value="Ran_GTPase-activating"/>
</dbReference>
<dbReference type="InterPro" id="IPR009091">
    <property type="entry name" value="RCC1/BLIP-II"/>
</dbReference>
<dbReference type="InterPro" id="IPR011333">
    <property type="entry name" value="SKP1/BTB/POZ_sf"/>
</dbReference>
<evidence type="ECO:0000313" key="3">
    <source>
        <dbReference type="EMBL" id="KAJ6242822.1"/>
    </source>
</evidence>
<keyword evidence="4" id="KW-1185">Reference proteome</keyword>
<dbReference type="PANTHER" id="PTHR45982:SF1">
    <property type="entry name" value="REGULATOR OF CHROMOSOME CONDENSATION"/>
    <property type="match status" value="1"/>
</dbReference>
<organism evidence="3 4">
    <name type="scientific">Anaeramoeba flamelloides</name>
    <dbReference type="NCBI Taxonomy" id="1746091"/>
    <lineage>
        <taxon>Eukaryota</taxon>
        <taxon>Metamonada</taxon>
        <taxon>Anaeramoebidae</taxon>
        <taxon>Anaeramoeba</taxon>
    </lineage>
</organism>
<dbReference type="InterPro" id="IPR000408">
    <property type="entry name" value="Reg_chr_condens"/>
</dbReference>
<evidence type="ECO:0000313" key="4">
    <source>
        <dbReference type="Proteomes" id="UP001150062"/>
    </source>
</evidence>
<evidence type="ECO:0000256" key="1">
    <source>
        <dbReference type="PROSITE-ProRule" id="PRU00235"/>
    </source>
</evidence>
<gene>
    <name evidence="3" type="ORF">M0813_02672</name>
</gene>
<dbReference type="Pfam" id="PF00415">
    <property type="entry name" value="RCC1"/>
    <property type="match status" value="1"/>
</dbReference>
<evidence type="ECO:0000259" key="2">
    <source>
        <dbReference type="PROSITE" id="PS50097"/>
    </source>
</evidence>
<dbReference type="PROSITE" id="PS50012">
    <property type="entry name" value="RCC1_3"/>
    <property type="match status" value="2"/>
</dbReference>
<dbReference type="Gene3D" id="2.130.10.30">
    <property type="entry name" value="Regulator of chromosome condensation 1/beta-lactamase-inhibitor protein II"/>
    <property type="match status" value="1"/>
</dbReference>
<sequence length="569" mass="65578">MTNIFGCGEPFGNWKQNNSFSFKLEPLSIFPEEVTQIDDVVSTFDKKILFLSSEGKLYQTDPGDFQGTLNAIEDIPPIKSIHSGYFHLVAVSNEEQPKAYGWGCDNSLQLSRLNNQKQNKKPTLIKGLEKITFHEIYCPGYGTFFLNTATNILYGCGDNYKNELGVLGDHTKEQIIKLHENVVKVFADHSDHVFIIKTDGNLYGFGTNHKGQLGDGKADIQKTPIIRKFDFPVEKISKIVSAYDHTAILTTDGKVYVAGAKGNIGFESDQTKFTEYPRFKKNNTFIKDISSGSYYLAFLTQDKEIWVTGRFGLRFNDYNRSLRLFQTLEGNVLFDTIRCCDKPIIFSFRKESEINYLSQDLGNLLEKGSVSDCKIQKIPVHKILIETRLGEDFDQVTKYLEENCTLKEIEHVLKWIYSDKIINHEKTIEILNHFGIQDPQKTKLLKNDLKKLLFDKETSDFTITVKNEEDEEEEEEELYIHKFILVARSGLFLDLFQNLDQNLNKVKDYSGKSLETLELLISFLYSDEIPITADIDQEFVREEFEDIVEYYQLNPKIPLVDIFEKCYKK</sequence>
<dbReference type="InterPro" id="IPR000210">
    <property type="entry name" value="BTB/POZ_dom"/>
</dbReference>
<dbReference type="PROSITE" id="PS50097">
    <property type="entry name" value="BTB"/>
    <property type="match status" value="1"/>
</dbReference>
<protein>
    <submittedName>
        <fullName evidence="3">Regulator of chromosome condensation</fullName>
    </submittedName>
</protein>
<dbReference type="SUPFAM" id="SSF50985">
    <property type="entry name" value="RCC1/BLIP-II"/>
    <property type="match status" value="1"/>
</dbReference>
<dbReference type="CDD" id="cd18186">
    <property type="entry name" value="BTB_POZ_ZBTB_KLHL-like"/>
    <property type="match status" value="1"/>
</dbReference>
<dbReference type="PANTHER" id="PTHR45982">
    <property type="entry name" value="REGULATOR OF CHROMOSOME CONDENSATION"/>
    <property type="match status" value="1"/>
</dbReference>
<feature type="repeat" description="RCC1" evidence="1">
    <location>
        <begin position="97"/>
        <end position="149"/>
    </location>
</feature>
<comment type="caution">
    <text evidence="3">The sequence shown here is derived from an EMBL/GenBank/DDBJ whole genome shotgun (WGS) entry which is preliminary data.</text>
</comment>